<evidence type="ECO:0000313" key="1">
    <source>
        <dbReference type="EMBL" id="ETL82341.1"/>
    </source>
</evidence>
<dbReference type="Proteomes" id="UP000054423">
    <property type="component" value="Unassembled WGS sequence"/>
</dbReference>
<reference evidence="2" key="2">
    <citation type="submission" date="2013-11" db="EMBL/GenBank/DDBJ databases">
        <title>The Genome Sequence of Phytophthora parasitica IAC_01/95.</title>
        <authorList>
            <consortium name="The Broad Institute Genomics Platform"/>
            <person name="Russ C."/>
            <person name="Tyler B."/>
            <person name="Panabieres F."/>
            <person name="Shan W."/>
            <person name="Tripathy S."/>
            <person name="Grunwald N."/>
            <person name="Machado M."/>
            <person name="Johnson C.S."/>
            <person name="Arredondo F."/>
            <person name="Hong C."/>
            <person name="Coffey M."/>
            <person name="Young S.K."/>
            <person name="Zeng Q."/>
            <person name="Gargeya S."/>
            <person name="Fitzgerald M."/>
            <person name="Abouelleil A."/>
            <person name="Alvarado L."/>
            <person name="Chapman S.B."/>
            <person name="Gainer-Dewar J."/>
            <person name="Goldberg J."/>
            <person name="Griggs A."/>
            <person name="Gujja S."/>
            <person name="Hansen M."/>
            <person name="Howarth C."/>
            <person name="Imamovic A."/>
            <person name="Ireland A."/>
            <person name="Larimer J."/>
            <person name="McCowan C."/>
            <person name="Murphy C."/>
            <person name="Pearson M."/>
            <person name="Poon T.W."/>
            <person name="Priest M."/>
            <person name="Roberts A."/>
            <person name="Saif S."/>
            <person name="Shea T."/>
            <person name="Sykes S."/>
            <person name="Wortman J."/>
            <person name="Nusbaum C."/>
            <person name="Birren B."/>
        </authorList>
    </citation>
    <scope>NUCLEOTIDE SEQUENCE [LARGE SCALE GENOMIC DNA]</scope>
    <source>
        <strain evidence="2">IAC_01/95</strain>
    </source>
</reference>
<dbReference type="AlphaFoldDB" id="W2MGX4"/>
<accession>W2MGX4</accession>
<organism evidence="2">
    <name type="scientific">Phytophthora nicotianae</name>
    <name type="common">Potato buckeye rot agent</name>
    <name type="synonym">Phytophthora parasitica</name>
    <dbReference type="NCBI Taxonomy" id="4792"/>
    <lineage>
        <taxon>Eukaryota</taxon>
        <taxon>Sar</taxon>
        <taxon>Stramenopiles</taxon>
        <taxon>Oomycota</taxon>
        <taxon>Peronosporomycetes</taxon>
        <taxon>Peronosporales</taxon>
        <taxon>Peronosporaceae</taxon>
        <taxon>Phytophthora</taxon>
    </lineage>
</organism>
<dbReference type="Proteomes" id="UP000054532">
    <property type="component" value="Unassembled WGS sequence"/>
</dbReference>
<proteinExistence type="predicted"/>
<sequence length="64" mass="7171">MSMINGFNNVTSRCSFEFTSAFSKGCSLRPDAMCERAFEVLGHWCNAPSHTSVDAYVYTQLPRT</sequence>
<evidence type="ECO:0000313" key="2">
    <source>
        <dbReference type="EMBL" id="ETM35565.1"/>
    </source>
</evidence>
<name>W2MGX4_PHYNI</name>
<dbReference type="EMBL" id="KI682269">
    <property type="protein sequence ID" value="ETL82341.1"/>
    <property type="molecule type" value="Genomic_DNA"/>
</dbReference>
<reference evidence="1" key="1">
    <citation type="submission" date="2013-11" db="EMBL/GenBank/DDBJ databases">
        <title>The Genome Sequence of Phytophthora parasitica CHvinca01.</title>
        <authorList>
            <consortium name="The Broad Institute Genomics Platform"/>
            <person name="Russ C."/>
            <person name="Tyler B."/>
            <person name="Panabieres F."/>
            <person name="Shan W."/>
            <person name="Tripathy S."/>
            <person name="Grunwald N."/>
            <person name="Machado M."/>
            <person name="Johnson C.S."/>
            <person name="Arredondo F."/>
            <person name="Hong C."/>
            <person name="Coffey M."/>
            <person name="Young S.K."/>
            <person name="Zeng Q."/>
            <person name="Gargeya S."/>
            <person name="Fitzgerald M."/>
            <person name="Abouelleil A."/>
            <person name="Alvarado L."/>
            <person name="Chapman S.B."/>
            <person name="Gainer-Dewar J."/>
            <person name="Goldberg J."/>
            <person name="Griggs A."/>
            <person name="Gujja S."/>
            <person name="Hansen M."/>
            <person name="Howarth C."/>
            <person name="Imamovic A."/>
            <person name="Ireland A."/>
            <person name="Larimer J."/>
            <person name="McCowan C."/>
            <person name="Murphy C."/>
            <person name="Pearson M."/>
            <person name="Poon T.W."/>
            <person name="Priest M."/>
            <person name="Roberts A."/>
            <person name="Saif S."/>
            <person name="Shea T."/>
            <person name="Sykes S."/>
            <person name="Wortman J."/>
            <person name="Nusbaum C."/>
            <person name="Birren B."/>
        </authorList>
    </citation>
    <scope>NUCLEOTIDE SEQUENCE [LARGE SCALE GENOMIC DNA]</scope>
    <source>
        <strain evidence="1">CHvinca01</strain>
    </source>
</reference>
<gene>
    <name evidence="2" type="ORF">L914_17557</name>
    <name evidence="1" type="ORF">L917_17486</name>
</gene>
<dbReference type="EMBL" id="KI695489">
    <property type="protein sequence ID" value="ETM35565.1"/>
    <property type="molecule type" value="Genomic_DNA"/>
</dbReference>
<protein>
    <submittedName>
        <fullName evidence="2">Uncharacterized protein</fullName>
    </submittedName>
</protein>